<dbReference type="InParanoid" id="F6Y3R6"/>
<name>F6Y3R6_CIOIN</name>
<protein>
    <submittedName>
        <fullName evidence="1">Uncharacterized protein</fullName>
    </submittedName>
</protein>
<dbReference type="AlphaFoldDB" id="F6Y3R6"/>
<reference evidence="1" key="4">
    <citation type="submission" date="2025-09" db="UniProtKB">
        <authorList>
            <consortium name="Ensembl"/>
        </authorList>
    </citation>
    <scope>IDENTIFICATION</scope>
</reference>
<organism evidence="1 2">
    <name type="scientific">Ciona intestinalis</name>
    <name type="common">Transparent sea squirt</name>
    <name type="synonym">Ascidia intestinalis</name>
    <dbReference type="NCBI Taxonomy" id="7719"/>
    <lineage>
        <taxon>Eukaryota</taxon>
        <taxon>Metazoa</taxon>
        <taxon>Chordata</taxon>
        <taxon>Tunicata</taxon>
        <taxon>Ascidiacea</taxon>
        <taxon>Phlebobranchia</taxon>
        <taxon>Cionidae</taxon>
        <taxon>Ciona</taxon>
    </lineage>
</organism>
<dbReference type="Ensembl" id="ENSCINT00000023684.2">
    <property type="protein sequence ID" value="ENSCINP00000023438.2"/>
    <property type="gene ID" value="ENSCING00000012593.2"/>
</dbReference>
<proteinExistence type="predicted"/>
<dbReference type="HOGENOM" id="CLU_2548719_0_0_1"/>
<dbReference type="Proteomes" id="UP000008144">
    <property type="component" value="Chromosome 3"/>
</dbReference>
<evidence type="ECO:0000313" key="1">
    <source>
        <dbReference type="Ensembl" id="ENSCINP00000023438.2"/>
    </source>
</evidence>
<accession>F6Y3R6</accession>
<keyword evidence="2" id="KW-1185">Reference proteome</keyword>
<evidence type="ECO:0000313" key="2">
    <source>
        <dbReference type="Proteomes" id="UP000008144"/>
    </source>
</evidence>
<reference evidence="1" key="3">
    <citation type="submission" date="2025-08" db="UniProtKB">
        <authorList>
            <consortium name="Ensembl"/>
        </authorList>
    </citation>
    <scope>IDENTIFICATION</scope>
</reference>
<reference evidence="2" key="1">
    <citation type="journal article" date="2002" name="Science">
        <title>The draft genome of Ciona intestinalis: insights into chordate and vertebrate origins.</title>
        <authorList>
            <person name="Dehal P."/>
            <person name="Satou Y."/>
            <person name="Campbell R.K."/>
            <person name="Chapman J."/>
            <person name="Degnan B."/>
            <person name="De Tomaso A."/>
            <person name="Davidson B."/>
            <person name="Di Gregorio A."/>
            <person name="Gelpke M."/>
            <person name="Goodstein D.M."/>
            <person name="Harafuji N."/>
            <person name="Hastings K.E."/>
            <person name="Ho I."/>
            <person name="Hotta K."/>
            <person name="Huang W."/>
            <person name="Kawashima T."/>
            <person name="Lemaire P."/>
            <person name="Martinez D."/>
            <person name="Meinertzhagen I.A."/>
            <person name="Necula S."/>
            <person name="Nonaka M."/>
            <person name="Putnam N."/>
            <person name="Rash S."/>
            <person name="Saiga H."/>
            <person name="Satake M."/>
            <person name="Terry A."/>
            <person name="Yamada L."/>
            <person name="Wang H.G."/>
            <person name="Awazu S."/>
            <person name="Azumi K."/>
            <person name="Boore J."/>
            <person name="Branno M."/>
            <person name="Chin-Bow S."/>
            <person name="DeSantis R."/>
            <person name="Doyle S."/>
            <person name="Francino P."/>
            <person name="Keys D.N."/>
            <person name="Haga S."/>
            <person name="Hayashi H."/>
            <person name="Hino K."/>
            <person name="Imai K.S."/>
            <person name="Inaba K."/>
            <person name="Kano S."/>
            <person name="Kobayashi K."/>
            <person name="Kobayashi M."/>
            <person name="Lee B.I."/>
            <person name="Makabe K.W."/>
            <person name="Manohar C."/>
            <person name="Matassi G."/>
            <person name="Medina M."/>
            <person name="Mochizuki Y."/>
            <person name="Mount S."/>
            <person name="Morishita T."/>
            <person name="Miura S."/>
            <person name="Nakayama A."/>
            <person name="Nishizaka S."/>
            <person name="Nomoto H."/>
            <person name="Ohta F."/>
            <person name="Oishi K."/>
            <person name="Rigoutsos I."/>
            <person name="Sano M."/>
            <person name="Sasaki A."/>
            <person name="Sasakura Y."/>
            <person name="Shoguchi E."/>
            <person name="Shin-i T."/>
            <person name="Spagnuolo A."/>
            <person name="Stainier D."/>
            <person name="Suzuki M.M."/>
            <person name="Tassy O."/>
            <person name="Takatori N."/>
            <person name="Tokuoka M."/>
            <person name="Yagi K."/>
            <person name="Yoshizaki F."/>
            <person name="Wada S."/>
            <person name="Zhang C."/>
            <person name="Hyatt P.D."/>
            <person name="Larimer F."/>
            <person name="Detter C."/>
            <person name="Doggett N."/>
            <person name="Glavina T."/>
            <person name="Hawkins T."/>
            <person name="Richardson P."/>
            <person name="Lucas S."/>
            <person name="Kohara Y."/>
            <person name="Levine M."/>
            <person name="Satoh N."/>
            <person name="Rokhsar D.S."/>
        </authorList>
    </citation>
    <scope>NUCLEOTIDE SEQUENCE [LARGE SCALE GENOMIC DNA]</scope>
</reference>
<sequence length="83" mass="9472">TLHGTWPSAAASGFYQLPVPDNRYHDHHVRFFLVVRLLLAPSFHEVQSSSDEATCLRFVSCSQIIFLFFQSLSQHSKLILVII</sequence>
<dbReference type="EMBL" id="EAAA01001819">
    <property type="status" value="NOT_ANNOTATED_CDS"/>
    <property type="molecule type" value="Genomic_DNA"/>
</dbReference>
<reference evidence="1" key="2">
    <citation type="journal article" date="2008" name="Genome Biol.">
        <title>Improved genome assembly and evidence-based global gene model set for the chordate Ciona intestinalis: new insight into intron and operon populations.</title>
        <authorList>
            <person name="Satou Y."/>
            <person name="Mineta K."/>
            <person name="Ogasawara M."/>
            <person name="Sasakura Y."/>
            <person name="Shoguchi E."/>
            <person name="Ueno K."/>
            <person name="Yamada L."/>
            <person name="Matsumoto J."/>
            <person name="Wasserscheid J."/>
            <person name="Dewar K."/>
            <person name="Wiley G.B."/>
            <person name="Macmil S.L."/>
            <person name="Roe B.A."/>
            <person name="Zeller R.W."/>
            <person name="Hastings K.E."/>
            <person name="Lemaire P."/>
            <person name="Lindquist E."/>
            <person name="Endo T."/>
            <person name="Hotta K."/>
            <person name="Inaba K."/>
        </authorList>
    </citation>
    <scope>NUCLEOTIDE SEQUENCE [LARGE SCALE GENOMIC DNA]</scope>
    <source>
        <strain evidence="1">wild type</strain>
    </source>
</reference>